<keyword evidence="3" id="KW-1185">Reference proteome</keyword>
<dbReference type="InterPro" id="IPR005135">
    <property type="entry name" value="Endo/exonuclease/phosphatase"/>
</dbReference>
<dbReference type="OrthoDB" id="9999065at2759"/>
<reference evidence="2 3" key="1">
    <citation type="submission" date="2011-02" db="EMBL/GenBank/DDBJ databases">
        <title>The Genome Sequence of Sphaeroforma arctica JP610.</title>
        <authorList>
            <consortium name="The Broad Institute Genome Sequencing Platform"/>
            <person name="Russ C."/>
            <person name="Cuomo C."/>
            <person name="Young S.K."/>
            <person name="Zeng Q."/>
            <person name="Gargeya S."/>
            <person name="Alvarado L."/>
            <person name="Berlin A."/>
            <person name="Chapman S.B."/>
            <person name="Chen Z."/>
            <person name="Freedman E."/>
            <person name="Gellesch M."/>
            <person name="Goldberg J."/>
            <person name="Griggs A."/>
            <person name="Gujja S."/>
            <person name="Heilman E."/>
            <person name="Heiman D."/>
            <person name="Howarth C."/>
            <person name="Mehta T."/>
            <person name="Neiman D."/>
            <person name="Pearson M."/>
            <person name="Roberts A."/>
            <person name="Saif S."/>
            <person name="Shea T."/>
            <person name="Shenoy N."/>
            <person name="Sisk P."/>
            <person name="Stolte C."/>
            <person name="Sykes S."/>
            <person name="White J."/>
            <person name="Yandava C."/>
            <person name="Burger G."/>
            <person name="Gray M.W."/>
            <person name="Holland P.W.H."/>
            <person name="King N."/>
            <person name="Lang F.B.F."/>
            <person name="Roger A.J."/>
            <person name="Ruiz-Trillo I."/>
            <person name="Haas B."/>
            <person name="Nusbaum C."/>
            <person name="Birren B."/>
        </authorList>
    </citation>
    <scope>NUCLEOTIDE SEQUENCE [LARGE SCALE GENOMIC DNA]</scope>
    <source>
        <strain evidence="2 3">JP610</strain>
    </source>
</reference>
<evidence type="ECO:0000313" key="3">
    <source>
        <dbReference type="Proteomes" id="UP000054560"/>
    </source>
</evidence>
<gene>
    <name evidence="2" type="ORF">SARC_00085</name>
</gene>
<dbReference type="Pfam" id="PF03372">
    <property type="entry name" value="Exo_endo_phos"/>
    <property type="match status" value="1"/>
</dbReference>
<dbReference type="RefSeq" id="XP_014161730.1">
    <property type="nucleotide sequence ID" value="XM_014306255.1"/>
</dbReference>
<proteinExistence type="predicted"/>
<dbReference type="GO" id="GO:0003824">
    <property type="term" value="F:catalytic activity"/>
    <property type="evidence" value="ECO:0007669"/>
    <property type="project" value="InterPro"/>
</dbReference>
<evidence type="ECO:0000313" key="2">
    <source>
        <dbReference type="EMBL" id="KNC87828.1"/>
    </source>
</evidence>
<dbReference type="EMBL" id="KQ241598">
    <property type="protein sequence ID" value="KNC87828.1"/>
    <property type="molecule type" value="Genomic_DNA"/>
</dbReference>
<sequence>MSTFSLMTFNAQAFESAPPAAVARFIDQTTARVGHLDVIAVQENILLDVLSTRFGSVDRSAVVVQYNGLSIANVHLTGGRFDDRGFEAYVDAKSREIDNIVSKWDPDLVVGDFNADTTVHQADRAGQALVCGYTSLPQSTKATFRSYYGDVHTRLEQWGYRACTPTVPPYQTSVYGGMVDWIYQRASRIPDGPLVTRCVDAIGPRISDHNAVVAMWTL</sequence>
<feature type="domain" description="Endonuclease/exonuclease/phosphatase" evidence="1">
    <location>
        <begin position="7"/>
        <end position="209"/>
    </location>
</feature>
<dbReference type="Gene3D" id="3.60.10.10">
    <property type="entry name" value="Endonuclease/exonuclease/phosphatase"/>
    <property type="match status" value="1"/>
</dbReference>
<name>A0A0L0GHK6_9EUKA</name>
<dbReference type="GeneID" id="25900589"/>
<organism evidence="2 3">
    <name type="scientific">Sphaeroforma arctica JP610</name>
    <dbReference type="NCBI Taxonomy" id="667725"/>
    <lineage>
        <taxon>Eukaryota</taxon>
        <taxon>Ichthyosporea</taxon>
        <taxon>Ichthyophonida</taxon>
        <taxon>Sphaeroforma</taxon>
    </lineage>
</organism>
<dbReference type="InterPro" id="IPR036691">
    <property type="entry name" value="Endo/exonu/phosph_ase_sf"/>
</dbReference>
<evidence type="ECO:0000259" key="1">
    <source>
        <dbReference type="Pfam" id="PF03372"/>
    </source>
</evidence>
<accession>A0A0L0GHK6</accession>
<dbReference type="AlphaFoldDB" id="A0A0L0GHK6"/>
<dbReference type="Proteomes" id="UP000054560">
    <property type="component" value="Unassembled WGS sequence"/>
</dbReference>
<protein>
    <recommendedName>
        <fullName evidence="1">Endonuclease/exonuclease/phosphatase domain-containing protein</fullName>
    </recommendedName>
</protein>
<dbReference type="SUPFAM" id="SSF56219">
    <property type="entry name" value="DNase I-like"/>
    <property type="match status" value="1"/>
</dbReference>